<evidence type="ECO:0000313" key="3">
    <source>
        <dbReference type="Proteomes" id="UP000297245"/>
    </source>
</evidence>
<dbReference type="EMBL" id="ML179439">
    <property type="protein sequence ID" value="THU87697.1"/>
    <property type="molecule type" value="Genomic_DNA"/>
</dbReference>
<feature type="region of interest" description="Disordered" evidence="1">
    <location>
        <begin position="1"/>
        <end position="29"/>
    </location>
</feature>
<proteinExistence type="predicted"/>
<accession>A0A4S8LFC9</accession>
<protein>
    <submittedName>
        <fullName evidence="2">Uncharacterized protein</fullName>
    </submittedName>
</protein>
<gene>
    <name evidence="2" type="ORF">K435DRAFT_804089</name>
</gene>
<evidence type="ECO:0000256" key="1">
    <source>
        <dbReference type="SAM" id="MobiDB-lite"/>
    </source>
</evidence>
<reference evidence="2 3" key="1">
    <citation type="journal article" date="2019" name="Nat. Ecol. Evol.">
        <title>Megaphylogeny resolves global patterns of mushroom evolution.</title>
        <authorList>
            <person name="Varga T."/>
            <person name="Krizsan K."/>
            <person name="Foldi C."/>
            <person name="Dima B."/>
            <person name="Sanchez-Garcia M."/>
            <person name="Sanchez-Ramirez S."/>
            <person name="Szollosi G.J."/>
            <person name="Szarkandi J.G."/>
            <person name="Papp V."/>
            <person name="Albert L."/>
            <person name="Andreopoulos W."/>
            <person name="Angelini C."/>
            <person name="Antonin V."/>
            <person name="Barry K.W."/>
            <person name="Bougher N.L."/>
            <person name="Buchanan P."/>
            <person name="Buyck B."/>
            <person name="Bense V."/>
            <person name="Catcheside P."/>
            <person name="Chovatia M."/>
            <person name="Cooper J."/>
            <person name="Damon W."/>
            <person name="Desjardin D."/>
            <person name="Finy P."/>
            <person name="Geml J."/>
            <person name="Haridas S."/>
            <person name="Hughes K."/>
            <person name="Justo A."/>
            <person name="Karasinski D."/>
            <person name="Kautmanova I."/>
            <person name="Kiss B."/>
            <person name="Kocsube S."/>
            <person name="Kotiranta H."/>
            <person name="LaButti K.M."/>
            <person name="Lechner B.E."/>
            <person name="Liimatainen K."/>
            <person name="Lipzen A."/>
            <person name="Lukacs Z."/>
            <person name="Mihaltcheva S."/>
            <person name="Morgado L.N."/>
            <person name="Niskanen T."/>
            <person name="Noordeloos M.E."/>
            <person name="Ohm R.A."/>
            <person name="Ortiz-Santana B."/>
            <person name="Ovrebo C."/>
            <person name="Racz N."/>
            <person name="Riley R."/>
            <person name="Savchenko A."/>
            <person name="Shiryaev A."/>
            <person name="Soop K."/>
            <person name="Spirin V."/>
            <person name="Szebenyi C."/>
            <person name="Tomsovsky M."/>
            <person name="Tulloss R.E."/>
            <person name="Uehling J."/>
            <person name="Grigoriev I.V."/>
            <person name="Vagvolgyi C."/>
            <person name="Papp T."/>
            <person name="Martin F.M."/>
            <person name="Miettinen O."/>
            <person name="Hibbett D.S."/>
            <person name="Nagy L.G."/>
        </authorList>
    </citation>
    <scope>NUCLEOTIDE SEQUENCE [LARGE SCALE GENOMIC DNA]</scope>
    <source>
        <strain evidence="2 3">CBS 962.96</strain>
    </source>
</reference>
<organism evidence="2 3">
    <name type="scientific">Dendrothele bispora (strain CBS 962.96)</name>
    <dbReference type="NCBI Taxonomy" id="1314807"/>
    <lineage>
        <taxon>Eukaryota</taxon>
        <taxon>Fungi</taxon>
        <taxon>Dikarya</taxon>
        <taxon>Basidiomycota</taxon>
        <taxon>Agaricomycotina</taxon>
        <taxon>Agaricomycetes</taxon>
        <taxon>Agaricomycetidae</taxon>
        <taxon>Agaricales</taxon>
        <taxon>Agaricales incertae sedis</taxon>
        <taxon>Dendrothele</taxon>
    </lineage>
</organism>
<name>A0A4S8LFC9_DENBC</name>
<evidence type="ECO:0000313" key="2">
    <source>
        <dbReference type="EMBL" id="THU87697.1"/>
    </source>
</evidence>
<sequence>MSQGEGLELKTGSGTGPDYQIERSDGSKGVPCVVKDQELSQNILMQKINLNLSHLSHLIDPSDTGSQSGNGSFRLQGNAQITNDSEQHMAMQQPPLIQSTITLPQNTTNTKTLNNSKPSISQQIPMYEQDKPVASELVSSNNGKVMNTYGTANFAQDSDPMRLSLDDSNTDVMSFKFNSTVKV</sequence>
<dbReference type="AlphaFoldDB" id="A0A4S8LFC9"/>
<dbReference type="Proteomes" id="UP000297245">
    <property type="component" value="Unassembled WGS sequence"/>
</dbReference>
<keyword evidence="3" id="KW-1185">Reference proteome</keyword>